<sequence length="259" mass="28903">KLSSHYYNLTLVASENSVTLNGLQPVTTYQIRIIAINDLGQSEQSDVLFVQTDEETPGGPPLHLKAIPLTSTSIKVSWKTPRKELQFGFIRGYYIGYRIIQSSIDGSSSPSSGSTQQSDFIYKTLEVKGKDNVEECIISELKRASRYEIVVQAFNSKGAGPSSEPVLVKTLEFGYILHYKRESSDWRELKLSNINTFTHENLRCGTRYQYYLVGFNSAGKGDPSQVVSARTDGTCKLNNPYCFLACSIVVYISQAIMFS</sequence>
<dbReference type="SMART" id="SM00060">
    <property type="entry name" value="FN3"/>
    <property type="match status" value="1"/>
</dbReference>
<dbReference type="CDD" id="cd00063">
    <property type="entry name" value="FN3"/>
    <property type="match status" value="3"/>
</dbReference>
<dbReference type="InterPro" id="IPR013783">
    <property type="entry name" value="Ig-like_fold"/>
</dbReference>
<dbReference type="FunFam" id="2.60.40.10:FF:000028">
    <property type="entry name" value="Neuronal cell adhesion molecule"/>
    <property type="match status" value="1"/>
</dbReference>
<keyword evidence="1" id="KW-0677">Repeat</keyword>
<name>A0A1Y3AR74_EURMA</name>
<dbReference type="InterPro" id="IPR036116">
    <property type="entry name" value="FN3_sf"/>
</dbReference>
<feature type="non-terminal residue" evidence="3">
    <location>
        <position position="1"/>
    </location>
</feature>
<dbReference type="SUPFAM" id="SSF49265">
    <property type="entry name" value="Fibronectin type III"/>
    <property type="match status" value="2"/>
</dbReference>
<comment type="caution">
    <text evidence="3">The sequence shown here is derived from an EMBL/GenBank/DDBJ whole genome shotgun (WGS) entry which is preliminary data.</text>
</comment>
<dbReference type="Gene3D" id="2.60.40.10">
    <property type="entry name" value="Immunoglobulins"/>
    <property type="match status" value="3"/>
</dbReference>
<dbReference type="Proteomes" id="UP000194236">
    <property type="component" value="Unassembled WGS sequence"/>
</dbReference>
<dbReference type="PANTHER" id="PTHR13817:SF102">
    <property type="entry name" value="DOWN SYNDROME CELL ADHESION MOLECULE-LIKE PROTEIN DSCAM2"/>
    <property type="match status" value="1"/>
</dbReference>
<feature type="domain" description="Fibronectin type-III" evidence="2">
    <location>
        <begin position="1"/>
        <end position="55"/>
    </location>
</feature>
<gene>
    <name evidence="3" type="ORF">BLA29_007323</name>
</gene>
<feature type="domain" description="Fibronectin type-III" evidence="2">
    <location>
        <begin position="60"/>
        <end position="173"/>
    </location>
</feature>
<accession>A0A1Y3AR74</accession>
<evidence type="ECO:0000256" key="1">
    <source>
        <dbReference type="ARBA" id="ARBA00022737"/>
    </source>
</evidence>
<dbReference type="OrthoDB" id="152385at2759"/>
<dbReference type="GO" id="GO:0007416">
    <property type="term" value="P:synapse assembly"/>
    <property type="evidence" value="ECO:0007669"/>
    <property type="project" value="TreeGrafter"/>
</dbReference>
<evidence type="ECO:0000259" key="2">
    <source>
        <dbReference type="PROSITE" id="PS50853"/>
    </source>
</evidence>
<dbReference type="AlphaFoldDB" id="A0A1Y3AR74"/>
<dbReference type="PROSITE" id="PS50853">
    <property type="entry name" value="FN3"/>
    <property type="match status" value="2"/>
</dbReference>
<keyword evidence="4" id="KW-1185">Reference proteome</keyword>
<dbReference type="GO" id="GO:0045202">
    <property type="term" value="C:synapse"/>
    <property type="evidence" value="ECO:0007669"/>
    <property type="project" value="TreeGrafter"/>
</dbReference>
<reference evidence="3 4" key="1">
    <citation type="submission" date="2017-03" db="EMBL/GenBank/DDBJ databases">
        <title>Genome Survey of Euroglyphus maynei.</title>
        <authorList>
            <person name="Arlian L.G."/>
            <person name="Morgan M.S."/>
            <person name="Rider S.D."/>
        </authorList>
    </citation>
    <scope>NUCLEOTIDE SEQUENCE [LARGE SCALE GENOMIC DNA]</scope>
    <source>
        <strain evidence="3">Arlian Lab</strain>
        <tissue evidence="3">Whole body</tissue>
    </source>
</reference>
<dbReference type="InterPro" id="IPR050964">
    <property type="entry name" value="Striated_Muscle_Regulatory"/>
</dbReference>
<dbReference type="EMBL" id="MUJZ01067960">
    <property type="protein sequence ID" value="OTF69966.1"/>
    <property type="molecule type" value="Genomic_DNA"/>
</dbReference>
<proteinExistence type="predicted"/>
<organism evidence="3 4">
    <name type="scientific">Euroglyphus maynei</name>
    <name type="common">Mayne's house dust mite</name>
    <dbReference type="NCBI Taxonomy" id="6958"/>
    <lineage>
        <taxon>Eukaryota</taxon>
        <taxon>Metazoa</taxon>
        <taxon>Ecdysozoa</taxon>
        <taxon>Arthropoda</taxon>
        <taxon>Chelicerata</taxon>
        <taxon>Arachnida</taxon>
        <taxon>Acari</taxon>
        <taxon>Acariformes</taxon>
        <taxon>Sarcoptiformes</taxon>
        <taxon>Astigmata</taxon>
        <taxon>Psoroptidia</taxon>
        <taxon>Analgoidea</taxon>
        <taxon>Pyroglyphidae</taxon>
        <taxon>Pyroglyphinae</taxon>
        <taxon>Euroglyphus</taxon>
    </lineage>
</organism>
<dbReference type="GO" id="GO:0007156">
    <property type="term" value="P:homophilic cell adhesion via plasma membrane adhesion molecules"/>
    <property type="evidence" value="ECO:0007669"/>
    <property type="project" value="TreeGrafter"/>
</dbReference>
<dbReference type="PANTHER" id="PTHR13817">
    <property type="entry name" value="TITIN"/>
    <property type="match status" value="1"/>
</dbReference>
<evidence type="ECO:0000313" key="3">
    <source>
        <dbReference type="EMBL" id="OTF69966.1"/>
    </source>
</evidence>
<dbReference type="Pfam" id="PF00041">
    <property type="entry name" value="fn3"/>
    <property type="match status" value="2"/>
</dbReference>
<evidence type="ECO:0000313" key="4">
    <source>
        <dbReference type="Proteomes" id="UP000194236"/>
    </source>
</evidence>
<dbReference type="InterPro" id="IPR003961">
    <property type="entry name" value="FN3_dom"/>
</dbReference>
<protein>
    <recommendedName>
        <fullName evidence="2">Fibronectin type-III domain-containing protein</fullName>
    </recommendedName>
</protein>